<dbReference type="Proteomes" id="UP001157134">
    <property type="component" value="Unassembled WGS sequence"/>
</dbReference>
<evidence type="ECO:0000313" key="2">
    <source>
        <dbReference type="Proteomes" id="UP001157134"/>
    </source>
</evidence>
<keyword evidence="2" id="KW-1185">Reference proteome</keyword>
<protein>
    <submittedName>
        <fullName evidence="1">Uncharacterized protein</fullName>
    </submittedName>
</protein>
<proteinExistence type="predicted"/>
<dbReference type="EMBL" id="BSSV01000005">
    <property type="protein sequence ID" value="GLX86250.1"/>
    <property type="molecule type" value="Genomic_DNA"/>
</dbReference>
<gene>
    <name evidence="1" type="ORF">tloyanaT_25030</name>
</gene>
<sequence>MKTIAKWLTLAMIISVIFFVEMNDSVKLNAPSMVGSTVEETKHEIVSHQNHEDNLKAVVDNVSQFTFQEYLEDINDIDRTRYEQLNDRLFGILAFKTKAEYDVLRRHGFPSIDDFEYVDIRDTRELSNQLYNSINHYPEFSEGDGVSYHALSTLNLLQSLADLEKTVRYYIPEYQQGDKFPRDNDWPEGERPEQVTDQFKNIVLSYSVVKDASAFELLAQARYQQFAFNADDNNDKRVVEKLAQANKLLKGNSNLEVYVKSNYAGELAYFYELSKK</sequence>
<evidence type="ECO:0000313" key="1">
    <source>
        <dbReference type="EMBL" id="GLX86250.1"/>
    </source>
</evidence>
<accession>A0ABQ6HDQ8</accession>
<comment type="caution">
    <text evidence="1">The sequence shown here is derived from an EMBL/GenBank/DDBJ whole genome shotgun (WGS) entry which is preliminary data.</text>
</comment>
<dbReference type="RefSeq" id="WP_284299073.1">
    <property type="nucleotide sequence ID" value="NZ_BSSV01000005.1"/>
</dbReference>
<organism evidence="1 2">
    <name type="scientific">Thalassotalea loyana</name>
    <dbReference type="NCBI Taxonomy" id="280483"/>
    <lineage>
        <taxon>Bacteria</taxon>
        <taxon>Pseudomonadati</taxon>
        <taxon>Pseudomonadota</taxon>
        <taxon>Gammaproteobacteria</taxon>
        <taxon>Alteromonadales</taxon>
        <taxon>Colwelliaceae</taxon>
        <taxon>Thalassotalea</taxon>
    </lineage>
</organism>
<name>A0ABQ6HDQ8_9GAMM</name>
<reference evidence="1 2" key="1">
    <citation type="submission" date="2023-03" db="EMBL/GenBank/DDBJ databases">
        <title>Thalassotalea loyana LMG 22536T draft genome sequence.</title>
        <authorList>
            <person name="Sawabe T."/>
        </authorList>
    </citation>
    <scope>NUCLEOTIDE SEQUENCE [LARGE SCALE GENOMIC DNA]</scope>
    <source>
        <strain evidence="1 2">LMG 22536</strain>
    </source>
</reference>